<proteinExistence type="predicted"/>
<dbReference type="GO" id="GO:0003677">
    <property type="term" value="F:DNA binding"/>
    <property type="evidence" value="ECO:0007669"/>
    <property type="project" value="InterPro"/>
</dbReference>
<evidence type="ECO:0000313" key="3">
    <source>
        <dbReference type="Proteomes" id="UP000595894"/>
    </source>
</evidence>
<dbReference type="InterPro" id="IPR036390">
    <property type="entry name" value="WH_DNA-bd_sf"/>
</dbReference>
<keyword evidence="3" id="KW-1185">Reference proteome</keyword>
<dbReference type="InterPro" id="IPR036388">
    <property type="entry name" value="WH-like_DNA-bd_sf"/>
</dbReference>
<protein>
    <submittedName>
        <fullName evidence="2">Winged helix-turn-helix domain-containing protein</fullName>
    </submittedName>
</protein>
<dbReference type="AlphaFoldDB" id="A0A974S4Z0"/>
<dbReference type="EMBL" id="CP061035">
    <property type="protein sequence ID" value="QQV77994.1"/>
    <property type="molecule type" value="Genomic_DNA"/>
</dbReference>
<dbReference type="Gene3D" id="1.10.10.10">
    <property type="entry name" value="Winged helix-like DNA-binding domain superfamily/Winged helix DNA-binding domain"/>
    <property type="match status" value="1"/>
</dbReference>
<dbReference type="GO" id="GO:0006355">
    <property type="term" value="P:regulation of DNA-templated transcription"/>
    <property type="evidence" value="ECO:0007669"/>
    <property type="project" value="InterPro"/>
</dbReference>
<evidence type="ECO:0000313" key="2">
    <source>
        <dbReference type="EMBL" id="QQV77994.1"/>
    </source>
</evidence>
<sequence length="93" mass="9991">MELLFSNLAEQSGFLQPDGTHLIDIPFTQVDLAGHLGVTRQSVQRELAGLKATGSVSKRARGWLVDLSKVASSPSTAGVLKHRRVPVPARFGL</sequence>
<dbReference type="Pfam" id="PF13545">
    <property type="entry name" value="HTH_Crp_2"/>
    <property type="match status" value="1"/>
</dbReference>
<dbReference type="PROSITE" id="PS51063">
    <property type="entry name" value="HTH_CRP_2"/>
    <property type="match status" value="1"/>
</dbReference>
<name>A0A974S4Z0_9SPHN</name>
<reference evidence="3" key="1">
    <citation type="submission" date="2020-09" db="EMBL/GenBank/DDBJ databases">
        <title>Sphingomonas sp., a new species isolated from pork steak.</title>
        <authorList>
            <person name="Heidler von Heilborn D."/>
        </authorList>
    </citation>
    <scope>NUCLEOTIDE SEQUENCE [LARGE SCALE GENOMIC DNA]</scope>
</reference>
<accession>A0A974S4Z0</accession>
<dbReference type="SUPFAM" id="SSF46785">
    <property type="entry name" value="Winged helix' DNA-binding domain"/>
    <property type="match status" value="1"/>
</dbReference>
<dbReference type="KEGG" id="sari:H5J25_04415"/>
<dbReference type="Proteomes" id="UP000595894">
    <property type="component" value="Chromosome"/>
</dbReference>
<gene>
    <name evidence="2" type="ORF">H5J25_04415</name>
</gene>
<feature type="domain" description="HTH crp-type" evidence="1">
    <location>
        <begin position="1"/>
        <end position="71"/>
    </location>
</feature>
<dbReference type="InterPro" id="IPR012318">
    <property type="entry name" value="HTH_CRP"/>
</dbReference>
<evidence type="ECO:0000259" key="1">
    <source>
        <dbReference type="PROSITE" id="PS51063"/>
    </source>
</evidence>
<organism evidence="2 3">
    <name type="scientific">Sphingomonas aliaeris</name>
    <dbReference type="NCBI Taxonomy" id="2759526"/>
    <lineage>
        <taxon>Bacteria</taxon>
        <taxon>Pseudomonadati</taxon>
        <taxon>Pseudomonadota</taxon>
        <taxon>Alphaproteobacteria</taxon>
        <taxon>Sphingomonadales</taxon>
        <taxon>Sphingomonadaceae</taxon>
        <taxon>Sphingomonas</taxon>
    </lineage>
</organism>